<sequence length="393" mass="40395">MVEVSRYGRARTRPLSWWANERLIYGSKERGVQGLSTGSQCGDLVGSFGPRSSKAPARKARGVAEPKSPGVKKGRGRSGGQTPGETGVDASGARSEPKEAAPPPRKRGRPKGSKNKPKPPKEEAAVLANEAPANLATLAALAGARAAAGSGAASSSQGTPRAGHGGLRAGLCLPRPAGAASALKGRGGLERADTQASSEAPVAAARGRKRATAQAQAQAYATPPARATPSDADDWTAAQVSALKSAWLDLDPKAPNFWAAVAARSFVQRVAKIARREARWDSAAAAAERAGDDGALLAVEEKRATQAVTDRYIDQILRKRGGRAWGALLEGRGGGGSGLIAAAVAPSADASRARLAAEDARREAQAALAAQAATAESEDARSDEESDYYWSDA</sequence>
<gene>
    <name evidence="2" type="ORF">QBZ16_000955</name>
</gene>
<dbReference type="AlphaFoldDB" id="A0AAD9IGY6"/>
<name>A0AAD9IGY6_PROWI</name>
<evidence type="ECO:0000256" key="1">
    <source>
        <dbReference type="SAM" id="MobiDB-lite"/>
    </source>
</evidence>
<dbReference type="EMBL" id="JASFZW010000010">
    <property type="protein sequence ID" value="KAK2076430.1"/>
    <property type="molecule type" value="Genomic_DNA"/>
</dbReference>
<organism evidence="2 3">
    <name type="scientific">Prototheca wickerhamii</name>
    <dbReference type="NCBI Taxonomy" id="3111"/>
    <lineage>
        <taxon>Eukaryota</taxon>
        <taxon>Viridiplantae</taxon>
        <taxon>Chlorophyta</taxon>
        <taxon>core chlorophytes</taxon>
        <taxon>Trebouxiophyceae</taxon>
        <taxon>Chlorellales</taxon>
        <taxon>Chlorellaceae</taxon>
        <taxon>Prototheca</taxon>
    </lineage>
</organism>
<feature type="compositionally biased region" description="Low complexity" evidence="1">
    <location>
        <begin position="143"/>
        <end position="158"/>
    </location>
</feature>
<evidence type="ECO:0000313" key="2">
    <source>
        <dbReference type="EMBL" id="KAK2076430.1"/>
    </source>
</evidence>
<protein>
    <submittedName>
        <fullName evidence="2">Uncharacterized protein</fullName>
    </submittedName>
</protein>
<feature type="region of interest" description="Disordered" evidence="1">
    <location>
        <begin position="367"/>
        <end position="393"/>
    </location>
</feature>
<feature type="region of interest" description="Disordered" evidence="1">
    <location>
        <begin position="31"/>
        <end position="129"/>
    </location>
</feature>
<comment type="caution">
    <text evidence="2">The sequence shown here is derived from an EMBL/GenBank/DDBJ whole genome shotgun (WGS) entry which is preliminary data.</text>
</comment>
<feature type="compositionally biased region" description="Basic residues" evidence="1">
    <location>
        <begin position="104"/>
        <end position="118"/>
    </location>
</feature>
<evidence type="ECO:0000313" key="3">
    <source>
        <dbReference type="Proteomes" id="UP001255856"/>
    </source>
</evidence>
<reference evidence="2" key="1">
    <citation type="submission" date="2021-01" db="EMBL/GenBank/DDBJ databases">
        <authorList>
            <person name="Eckstrom K.M.E."/>
        </authorList>
    </citation>
    <scope>NUCLEOTIDE SEQUENCE</scope>
    <source>
        <strain evidence="2">UVCC 0001</strain>
    </source>
</reference>
<accession>A0AAD9IGY6</accession>
<keyword evidence="3" id="KW-1185">Reference proteome</keyword>
<feature type="compositionally biased region" description="Low complexity" evidence="1">
    <location>
        <begin position="212"/>
        <end position="229"/>
    </location>
</feature>
<proteinExistence type="predicted"/>
<dbReference type="Proteomes" id="UP001255856">
    <property type="component" value="Unassembled WGS sequence"/>
</dbReference>
<feature type="region of interest" description="Disordered" evidence="1">
    <location>
        <begin position="143"/>
        <end position="233"/>
    </location>
</feature>